<evidence type="ECO:0000313" key="1">
    <source>
        <dbReference type="EMBL" id="GMA82096.1"/>
    </source>
</evidence>
<gene>
    <name evidence="1" type="ORF">GCM10025855_16290</name>
</gene>
<name>A0ABQ6J3K8_9GAMM</name>
<evidence type="ECO:0008006" key="3">
    <source>
        <dbReference type="Google" id="ProtNLM"/>
    </source>
</evidence>
<dbReference type="RefSeq" id="WP_220775208.1">
    <property type="nucleotide sequence ID" value="NZ_BPFC01000340.1"/>
</dbReference>
<evidence type="ECO:0000313" key="2">
    <source>
        <dbReference type="Proteomes" id="UP001157046"/>
    </source>
</evidence>
<organism evidence="1 2">
    <name type="scientific">Shewanella glacialipiscicola</name>
    <dbReference type="NCBI Taxonomy" id="614069"/>
    <lineage>
        <taxon>Bacteria</taxon>
        <taxon>Pseudomonadati</taxon>
        <taxon>Pseudomonadota</taxon>
        <taxon>Gammaproteobacteria</taxon>
        <taxon>Alteromonadales</taxon>
        <taxon>Shewanellaceae</taxon>
        <taxon>Shewanella</taxon>
    </lineage>
</organism>
<dbReference type="InterPro" id="IPR017738">
    <property type="entry name" value="T6SS-assoc_VCA0118"/>
</dbReference>
<proteinExistence type="predicted"/>
<comment type="caution">
    <text evidence="1">The sequence shown here is derived from an EMBL/GenBank/DDBJ whole genome shotgun (WGS) entry which is preliminary data.</text>
</comment>
<accession>A0ABQ6J3K8</accession>
<sequence>MKGLFVGALFLTPVIVHADNYMHDMAVCALKGSDKERLSCYDSLASKLGVSPPSSVKSSKIKNTGKWQISTAISQIDDSNNVNLWVMADDYIKSGYDEVRPTLFVRCSENKTSAFITWDLYLGVDSTSMLTRLDSENAVTSSWSISTDNKAVFTKANDVTYVKSLFGHDRLLVQITPYGANPVIAIFSITGLKEAVTPLRKACKW</sequence>
<protein>
    <recommendedName>
        <fullName evidence="3">Type VI secretion system protein VasI</fullName>
    </recommendedName>
</protein>
<dbReference type="EMBL" id="BSUY01000001">
    <property type="protein sequence ID" value="GMA82096.1"/>
    <property type="molecule type" value="Genomic_DNA"/>
</dbReference>
<dbReference type="Pfam" id="PF11319">
    <property type="entry name" value="VasI"/>
    <property type="match status" value="1"/>
</dbReference>
<reference evidence="2" key="1">
    <citation type="journal article" date="2019" name="Int. J. Syst. Evol. Microbiol.">
        <title>The Global Catalogue of Microorganisms (GCM) 10K type strain sequencing project: providing services to taxonomists for standard genome sequencing and annotation.</title>
        <authorList>
            <consortium name="The Broad Institute Genomics Platform"/>
            <consortium name="The Broad Institute Genome Sequencing Center for Infectious Disease"/>
            <person name="Wu L."/>
            <person name="Ma J."/>
        </authorList>
    </citation>
    <scope>NUCLEOTIDE SEQUENCE [LARGE SCALE GENOMIC DNA]</scope>
    <source>
        <strain evidence="2">NBRC 102030</strain>
    </source>
</reference>
<dbReference type="Proteomes" id="UP001157046">
    <property type="component" value="Unassembled WGS sequence"/>
</dbReference>
<keyword evidence="2" id="KW-1185">Reference proteome</keyword>